<dbReference type="STRING" id="572036.SAMN05661099_2870"/>
<evidence type="ECO:0000313" key="1">
    <source>
        <dbReference type="EMBL" id="SKB81425.1"/>
    </source>
</evidence>
<evidence type="ECO:0008006" key="3">
    <source>
        <dbReference type="Google" id="ProtNLM"/>
    </source>
</evidence>
<reference evidence="2" key="1">
    <citation type="submission" date="2017-02" db="EMBL/GenBank/DDBJ databases">
        <authorList>
            <person name="Varghese N."/>
            <person name="Submissions S."/>
        </authorList>
    </citation>
    <scope>NUCLEOTIDE SEQUENCE [LARGE SCALE GENOMIC DNA]</scope>
    <source>
        <strain evidence="2">DSM 22385</strain>
    </source>
</reference>
<proteinExistence type="predicted"/>
<dbReference type="OrthoDB" id="9800230at2"/>
<organism evidence="1 2">
    <name type="scientific">Daejeonella lutea</name>
    <dbReference type="NCBI Taxonomy" id="572036"/>
    <lineage>
        <taxon>Bacteria</taxon>
        <taxon>Pseudomonadati</taxon>
        <taxon>Bacteroidota</taxon>
        <taxon>Sphingobacteriia</taxon>
        <taxon>Sphingobacteriales</taxon>
        <taxon>Sphingobacteriaceae</taxon>
        <taxon>Daejeonella</taxon>
    </lineage>
</organism>
<dbReference type="Proteomes" id="UP000189981">
    <property type="component" value="Unassembled WGS sequence"/>
</dbReference>
<dbReference type="InterPro" id="IPR032342">
    <property type="entry name" value="DUF4861"/>
</dbReference>
<protein>
    <recommendedName>
        <fullName evidence="3">DUF4861 domain-containing protein</fullName>
    </recommendedName>
</protein>
<accession>A0A1T5ECI6</accession>
<name>A0A1T5ECI6_9SPHI</name>
<keyword evidence="2" id="KW-1185">Reference proteome</keyword>
<sequence length="378" mass="42561">MKRITQHILFCIGPIFSAITVTAQQKPLARLQISNPTSMTRENEIVEIEFSRLEAKVQQASFKVIETASKMEVPYQLEYKGGDKPVNLLVAVNKLLPKQTLNYDIVAGQAARTVSKTYARYVPERKDDFAWENDLIAFRMYGKALETASDNATGTDIWSKRTDKLVLDAWYKGNDYHTDKGEGMDYYQVGITLGAGDIAPYYKDSIILSKNYHHFKVLDNGPLRSTFQLGYDPWKVGDMDILATKTISLDAGSQLNRVEVKYNIAGAEEADVVAGIVKRPQESPVILDQKNGIIGYWEPEVKDKGIMGIGLLTSKPKEVKAANGHYLSRLTIKNNTPLVYYNGGAWNRAGKITTADEWFTYLRNYKNKIDKPLEVKVK</sequence>
<dbReference type="RefSeq" id="WP_079703387.1">
    <property type="nucleotide sequence ID" value="NZ_FUYR01000003.1"/>
</dbReference>
<dbReference type="EMBL" id="FUYR01000003">
    <property type="protein sequence ID" value="SKB81425.1"/>
    <property type="molecule type" value="Genomic_DNA"/>
</dbReference>
<dbReference type="Pfam" id="PF16153">
    <property type="entry name" value="DUF4861"/>
    <property type="match status" value="1"/>
</dbReference>
<evidence type="ECO:0000313" key="2">
    <source>
        <dbReference type="Proteomes" id="UP000189981"/>
    </source>
</evidence>
<gene>
    <name evidence="1" type="ORF">SAMN05661099_2870</name>
</gene>
<dbReference type="AlphaFoldDB" id="A0A1T5ECI6"/>